<organism evidence="3 4">
    <name type="scientific">Stenotrophomonas oahuensis</name>
    <dbReference type="NCBI Taxonomy" id="3003271"/>
    <lineage>
        <taxon>Bacteria</taxon>
        <taxon>Pseudomonadati</taxon>
        <taxon>Pseudomonadota</taxon>
        <taxon>Gammaproteobacteria</taxon>
        <taxon>Lysobacterales</taxon>
        <taxon>Lysobacteraceae</taxon>
        <taxon>Stenotrophomonas</taxon>
    </lineage>
</organism>
<dbReference type="Gene3D" id="2.70.70.10">
    <property type="entry name" value="Glucose Permease (Domain IIA)"/>
    <property type="match status" value="1"/>
</dbReference>
<feature type="repeat" description="NHL" evidence="2">
    <location>
        <begin position="177"/>
        <end position="207"/>
    </location>
</feature>
<evidence type="ECO:0000256" key="2">
    <source>
        <dbReference type="PROSITE-ProRule" id="PRU00504"/>
    </source>
</evidence>
<dbReference type="Gene3D" id="2.120.10.30">
    <property type="entry name" value="TolB, C-terminal domain"/>
    <property type="match status" value="2"/>
</dbReference>
<dbReference type="PROSITE" id="PS51125">
    <property type="entry name" value="NHL"/>
    <property type="match status" value="1"/>
</dbReference>
<gene>
    <name evidence="3" type="ORF">PDM29_09880</name>
</gene>
<dbReference type="RefSeq" id="WP_311193652.1">
    <property type="nucleotide sequence ID" value="NZ_CP115541.1"/>
</dbReference>
<keyword evidence="1" id="KW-0677">Repeat</keyword>
<dbReference type="Gene3D" id="2.40.10.500">
    <property type="match status" value="1"/>
</dbReference>
<dbReference type="PANTHER" id="PTHR46388">
    <property type="entry name" value="NHL REPEAT-CONTAINING PROTEIN 2"/>
    <property type="match status" value="1"/>
</dbReference>
<dbReference type="InterPro" id="IPR011042">
    <property type="entry name" value="6-blade_b-propeller_TolB-like"/>
</dbReference>
<dbReference type="InterPro" id="IPR011055">
    <property type="entry name" value="Dup_hybrid_motif"/>
</dbReference>
<name>A0ABY9YUN8_9GAMM</name>
<accession>A0ABY9YUN8</accession>
<dbReference type="EMBL" id="CP115541">
    <property type="protein sequence ID" value="WNH54561.1"/>
    <property type="molecule type" value="Genomic_DNA"/>
</dbReference>
<proteinExistence type="predicted"/>
<dbReference type="PANTHER" id="PTHR46388:SF2">
    <property type="entry name" value="NHL REPEAT-CONTAINING PROTEIN 2"/>
    <property type="match status" value="1"/>
</dbReference>
<dbReference type="InterPro" id="IPR001258">
    <property type="entry name" value="NHL_repeat"/>
</dbReference>
<dbReference type="Pfam" id="PF01436">
    <property type="entry name" value="NHL"/>
    <property type="match status" value="1"/>
</dbReference>
<protein>
    <submittedName>
        <fullName evidence="3">Gluconolaconase</fullName>
    </submittedName>
</protein>
<evidence type="ECO:0000313" key="3">
    <source>
        <dbReference type="EMBL" id="WNH54561.1"/>
    </source>
</evidence>
<dbReference type="CDD" id="cd14953">
    <property type="entry name" value="NHL_like_1"/>
    <property type="match status" value="1"/>
</dbReference>
<keyword evidence="4" id="KW-1185">Reference proteome</keyword>
<evidence type="ECO:0000256" key="1">
    <source>
        <dbReference type="ARBA" id="ARBA00022737"/>
    </source>
</evidence>
<dbReference type="Proteomes" id="UP001302072">
    <property type="component" value="Chromosome"/>
</dbReference>
<evidence type="ECO:0000313" key="4">
    <source>
        <dbReference type="Proteomes" id="UP001302072"/>
    </source>
</evidence>
<sequence>MTRARWAGIAVVAAATLAALAWTFLRSDPVPEPPPGPLPTPLGWIAQIDLLAGDGVGGLQEGAGVQARFADPYGLVVDAQGVVYVADAGDNNRIRRIHPDGRVDTLAGQGEGWRDGPALQAQFNTPSQIALDAAGNLFVADTGNHVIRRISVDGTVSTLAGDGQPGFADGAAAQARFNGPMGVAVDAQGRVFVADTWNDRIRVIETDGQVRTLAGGDAPGNVDGAGIGARFDTPVSLAWDSHGNLLIADLYNNAVRRLAANGTVDTRVPAGGLVSGPMALAVTHDDVLYVSDINGKLVQISAYGHAVALVGVPPQPRFSRPSALALDADGGLYLADAASYRVHHLHPVVVPGLARQETPTTPPPALIGPAPDAPLPATEGRWPLDPQQGWHEVVGTLGEVRGSFKGESRHHLHDGFDIRGDVGQTVRAVADGKVSSPFGAWSVGDQAEGLALDRIRYIHMKVGRDPQGRAFDARWPQLLDLDGKLERVRVRRGTRFQAGDPLGSINRMAHVHLSVGASGFERNAVALGFTGYADAFAPRITGVEVLDDADQPITPGADGRVPISRLGPGVQIVVEAWDQVDHNLPRRRLGLYQVGYQILDAAGQPLLGYEQPRFNIVFNRMPRERSATLVAYAPDSGITVHGSAVTRFRYLVTNTVRDGLVETGRWLPEALPAGDYIIRGSARDYSGNEAVGPRDLKVTVLP</sequence>
<dbReference type="SUPFAM" id="SSF101898">
    <property type="entry name" value="NHL repeat"/>
    <property type="match status" value="1"/>
</dbReference>
<reference evidence="3 4" key="1">
    <citation type="submission" date="2022-12" db="EMBL/GenBank/DDBJ databases">
        <title>Two new species, Stenotrophomonas aracearum and Stenotrophomonas oahuensis, isolated from Anthurium (Araceae family) in Hawaii.</title>
        <authorList>
            <person name="Chunag S.C."/>
            <person name="Dobhal S."/>
            <person name="Alvarez A."/>
            <person name="Arif M."/>
        </authorList>
    </citation>
    <scope>NUCLEOTIDE SEQUENCE [LARGE SCALE GENOMIC DNA]</scope>
    <source>
        <strain evidence="3 4">A5586</strain>
    </source>
</reference>